<reference evidence="2 3" key="1">
    <citation type="submission" date="2018-10" db="EMBL/GenBank/DDBJ databases">
        <title>A high-quality apple genome assembly.</title>
        <authorList>
            <person name="Hu J."/>
        </authorList>
    </citation>
    <scope>NUCLEOTIDE SEQUENCE [LARGE SCALE GENOMIC DNA]</scope>
    <source>
        <strain evidence="3">cv. HFTH1</strain>
        <tissue evidence="2">Young leaf</tissue>
    </source>
</reference>
<accession>A0A498K5T1</accession>
<gene>
    <name evidence="2" type="ORF">DVH24_004262</name>
</gene>
<comment type="caution">
    <text evidence="2">The sequence shown here is derived from an EMBL/GenBank/DDBJ whole genome shotgun (WGS) entry which is preliminary data.</text>
</comment>
<keyword evidence="3" id="KW-1185">Reference proteome</keyword>
<organism evidence="2 3">
    <name type="scientific">Malus domestica</name>
    <name type="common">Apple</name>
    <name type="synonym">Pyrus malus</name>
    <dbReference type="NCBI Taxonomy" id="3750"/>
    <lineage>
        <taxon>Eukaryota</taxon>
        <taxon>Viridiplantae</taxon>
        <taxon>Streptophyta</taxon>
        <taxon>Embryophyta</taxon>
        <taxon>Tracheophyta</taxon>
        <taxon>Spermatophyta</taxon>
        <taxon>Magnoliopsida</taxon>
        <taxon>eudicotyledons</taxon>
        <taxon>Gunneridae</taxon>
        <taxon>Pentapetalae</taxon>
        <taxon>rosids</taxon>
        <taxon>fabids</taxon>
        <taxon>Rosales</taxon>
        <taxon>Rosaceae</taxon>
        <taxon>Amygdaloideae</taxon>
        <taxon>Maleae</taxon>
        <taxon>Malus</taxon>
    </lineage>
</organism>
<evidence type="ECO:0000313" key="2">
    <source>
        <dbReference type="EMBL" id="RXI03610.1"/>
    </source>
</evidence>
<dbReference type="Proteomes" id="UP000290289">
    <property type="component" value="Chromosome 3"/>
</dbReference>
<name>A0A498K5T1_MALDO</name>
<evidence type="ECO:0000313" key="3">
    <source>
        <dbReference type="Proteomes" id="UP000290289"/>
    </source>
</evidence>
<dbReference type="AlphaFoldDB" id="A0A498K5T1"/>
<dbReference type="EMBL" id="RDQH01000329">
    <property type="protein sequence ID" value="RXI03610.1"/>
    <property type="molecule type" value="Genomic_DNA"/>
</dbReference>
<protein>
    <submittedName>
        <fullName evidence="2">Uncharacterized protein</fullName>
    </submittedName>
</protein>
<sequence length="126" mass="14439">MRIVEMVKKECSAKANEQAFGEASTKKLQASRARGEAKDVAWALREENKQQKRALDESFQICSNDIDLQSSASQKLTKKLYFQCYVKFYKKVKITHPDYDLDVRDDKDSVEKGGDKEDGVRETPID</sequence>
<evidence type="ECO:0000256" key="1">
    <source>
        <dbReference type="SAM" id="MobiDB-lite"/>
    </source>
</evidence>
<proteinExistence type="predicted"/>
<feature type="region of interest" description="Disordered" evidence="1">
    <location>
        <begin position="103"/>
        <end position="126"/>
    </location>
</feature>